<gene>
    <name evidence="9" type="ORF">SJI18_22265</name>
</gene>
<evidence type="ECO:0000256" key="4">
    <source>
        <dbReference type="ARBA" id="ARBA00022806"/>
    </source>
</evidence>
<evidence type="ECO:0000259" key="7">
    <source>
        <dbReference type="Pfam" id="PF13086"/>
    </source>
</evidence>
<accession>A0ABU7UWR0</accession>
<organism evidence="9 10">
    <name type="scientific">Clostridium frigoriphilum</name>
    <dbReference type="NCBI Taxonomy" id="443253"/>
    <lineage>
        <taxon>Bacteria</taxon>
        <taxon>Bacillati</taxon>
        <taxon>Bacillota</taxon>
        <taxon>Clostridia</taxon>
        <taxon>Eubacteriales</taxon>
        <taxon>Clostridiaceae</taxon>
        <taxon>Clostridium</taxon>
    </lineage>
</organism>
<dbReference type="CDD" id="cd17934">
    <property type="entry name" value="DEXXQc_Upf1-like"/>
    <property type="match status" value="1"/>
</dbReference>
<dbReference type="RefSeq" id="WP_216255085.1">
    <property type="nucleotide sequence ID" value="NZ_JAZHFS010000036.1"/>
</dbReference>
<evidence type="ECO:0000256" key="1">
    <source>
        <dbReference type="ARBA" id="ARBA00007913"/>
    </source>
</evidence>
<evidence type="ECO:0000313" key="9">
    <source>
        <dbReference type="EMBL" id="MEF2115012.1"/>
    </source>
</evidence>
<sequence length="913" mass="105051">MNIEENLILIKGEDKTDKVINCENNNGKCLITFDNNKTYTYSSNNVKWFRNPIVINAETTIIYENNGPISGVVKIFKFEEHIRVCFKSGYKKLFNISDILIEETSLNNKISNNYFEYLKKLAANVSITLEDESSFLSKQYNKIKIISPRSVLSSYLKVQAIKKRKITNEIIFPFGFNISQKSATEKALSNQISVIEGPPGTGKTQTILNIIANAIINNETVAVVSNNNSATANVLEKLRKYGVGFISAYLGNKENKDEFFETQKDSYPDMKEWKIENEKLEILKSSLMTSKQRLDDMLHEQNKLATLKEEFSELDIEVEYFNKYYDENKYRIQPYRSIYKLDSNDAMSILAKYEIILGKYGSFKLRHKIINLIWYGIISFKFYKNSSEAIVDYFKKVYYELKSSELSRTIDSLTNKLKKNNFEELMRQYSEDSMQVLKSNLAKKFTAKGNRTIFTKDILWKNIEGFLKEYPVILSTTHSLRSCASENYLFDYVIVDEASQVDIVTGALALSCAKNVVIAGDLKQLPNVVTDEVKNKSDIIFKQYNLNVAFNYAQNSLLSSITKLYSDVPKTLLREHYRCHPKIIGFCNKKFYNNELIILTNESIGDKPLVVYKTSKGNHARGNFNQRQIDVILEEVIPKLNLEKSSKDIGVISPYRLQVDELKKLIETDNIEVDTVHKYQGREKDIIILTTVANQINDFIDDPNLINVAVSRAENKLILIVSDSDIASDNTNIGDLIKYIQYNNFEIINSNISSVFDLLYSNYSKKLLEILNKNKKVSEFASENLMNIVIEKVLCQEKFKFLDVVLHQPLKMLIKDTSKLTEIEHKFVKNILAHTDFIIFNKLDKMPVLVVEVDGYAFHANNKVQLERDKMKDEILNKYNIPILRIGTNESGEELKLSNKLCEVLKLSSENII</sequence>
<dbReference type="InterPro" id="IPR050534">
    <property type="entry name" value="Coronavir_polyprotein_1ab"/>
</dbReference>
<dbReference type="PANTHER" id="PTHR43788:SF8">
    <property type="entry name" value="DNA-BINDING PROTEIN SMUBP-2"/>
    <property type="match status" value="1"/>
</dbReference>
<dbReference type="PANTHER" id="PTHR43788">
    <property type="entry name" value="DNA2/NAM7 HELICASE FAMILY MEMBER"/>
    <property type="match status" value="1"/>
</dbReference>
<feature type="domain" description="DNA2/NAM7 helicase helicase" evidence="7">
    <location>
        <begin position="176"/>
        <end position="530"/>
    </location>
</feature>
<keyword evidence="5" id="KW-0067">ATP-binding</keyword>
<dbReference type="Pfam" id="PF13087">
    <property type="entry name" value="AAA_12"/>
    <property type="match status" value="1"/>
</dbReference>
<keyword evidence="4" id="KW-0347">Helicase</keyword>
<dbReference type="EMBL" id="JAZHFS010000036">
    <property type="protein sequence ID" value="MEF2115012.1"/>
    <property type="molecule type" value="Genomic_DNA"/>
</dbReference>
<dbReference type="InterPro" id="IPR041679">
    <property type="entry name" value="DNA2/NAM7-like_C"/>
</dbReference>
<comment type="similarity">
    <text evidence="1">Belongs to the DNA2/NAM7 helicase family.</text>
</comment>
<dbReference type="Pfam" id="PF10881">
    <property type="entry name" value="DUF2726"/>
    <property type="match status" value="1"/>
</dbReference>
<keyword evidence="2" id="KW-0547">Nucleotide-binding</keyword>
<evidence type="ECO:0000256" key="3">
    <source>
        <dbReference type="ARBA" id="ARBA00022801"/>
    </source>
</evidence>
<evidence type="ECO:0000256" key="2">
    <source>
        <dbReference type="ARBA" id="ARBA00022741"/>
    </source>
</evidence>
<feature type="domain" description="DUF2726" evidence="6">
    <location>
        <begin position="833"/>
        <end position="901"/>
    </location>
</feature>
<comment type="caution">
    <text evidence="9">The sequence shown here is derived from an EMBL/GenBank/DDBJ whole genome shotgun (WGS) entry which is preliminary data.</text>
</comment>
<evidence type="ECO:0000256" key="5">
    <source>
        <dbReference type="ARBA" id="ARBA00022840"/>
    </source>
</evidence>
<keyword evidence="10" id="KW-1185">Reference proteome</keyword>
<dbReference type="InterPro" id="IPR024402">
    <property type="entry name" value="DUF2726"/>
</dbReference>
<dbReference type="Pfam" id="PF13086">
    <property type="entry name" value="AAA_11"/>
    <property type="match status" value="1"/>
</dbReference>
<evidence type="ECO:0000259" key="8">
    <source>
        <dbReference type="Pfam" id="PF13087"/>
    </source>
</evidence>
<protein>
    <submittedName>
        <fullName evidence="9">AAA domain-containing protein</fullName>
    </submittedName>
</protein>
<dbReference type="InterPro" id="IPR041677">
    <property type="entry name" value="DNA2/NAM7_AAA_11"/>
</dbReference>
<reference evidence="9 10" key="1">
    <citation type="submission" date="2023-11" db="EMBL/GenBank/DDBJ databases">
        <title>Draft genome sequence of a psychrophilic Clostridium strain from permafrost water brine.</title>
        <authorList>
            <person name="Shcherbakova V.A."/>
            <person name="Trubitsyn V.E."/>
            <person name="Zakharyuk A.G."/>
        </authorList>
    </citation>
    <scope>NUCLEOTIDE SEQUENCE [LARGE SCALE GENOMIC DNA]</scope>
    <source>
        <strain evidence="9 10">14F</strain>
    </source>
</reference>
<dbReference type="Proteomes" id="UP001498469">
    <property type="component" value="Unassembled WGS sequence"/>
</dbReference>
<feature type="domain" description="DNA2/NAM7 helicase-like C-terminal" evidence="8">
    <location>
        <begin position="554"/>
        <end position="721"/>
    </location>
</feature>
<dbReference type="InterPro" id="IPR047187">
    <property type="entry name" value="SF1_C_Upf1"/>
</dbReference>
<name>A0ABU7UWR0_9CLOT</name>
<evidence type="ECO:0000259" key="6">
    <source>
        <dbReference type="Pfam" id="PF10881"/>
    </source>
</evidence>
<keyword evidence="3" id="KW-0378">Hydrolase</keyword>
<dbReference type="CDD" id="cd18808">
    <property type="entry name" value="SF1_C_Upf1"/>
    <property type="match status" value="1"/>
</dbReference>
<proteinExistence type="inferred from homology"/>
<evidence type="ECO:0000313" key="10">
    <source>
        <dbReference type="Proteomes" id="UP001498469"/>
    </source>
</evidence>